<proteinExistence type="predicted"/>
<keyword evidence="4" id="KW-1185">Reference proteome</keyword>
<dbReference type="OMA" id="WSEHRTE"/>
<name>A2G3S3_TRIV3</name>
<sequence>MSNRQSPLSPSRTRSTIVQPTFADGPAAFLQQLATKVQSTSSMGSGNGAEIQRVRSQLTTEVQNSHSKQEMKMRQLDSQLTLLQQKIRPQLQNIERQQGFTQNQLDQLRNRVQNLISDDISPLQQKYDQLGLTFDRFLRVELESKLRPMQDDLRISRTKLDELLSNVTNGFQRINDSVEELTSNIDQTSNALALQKSKFDKRIGEISPKVDNIEAQIKELQNILDGAEGFGSSFTTLDKTIKSALDNVQYLQNEYIPQKINESSATFIEKMGTLSTRTDSDLSNIQSELDAILAQNQQAEVERKDAEHNLESLITSSFEVENALTTLETETKTKIDTISHDMDSSISQIHSRLSELKASGDDEDRLQTKLDDSVEDLKRTMEQSLRDLREKIRVTSSKNLKAQQSTYSLLTNVRNTLEGDENILGYLSAVEAQINWCVRAIQAIDADRIKAQEIGADPTNIAGRAKNIDERVSNALLRVTRLEEARKRGAAAQPEEDQQQQPQEEEKPKKKPQKKQQQNDEEEEKQEEEKPKKKSQKKGEEDDEELPASNEEKPKKKAAQKKEQNEDDEEPPADEKPKKKKQQNVVEEEDE</sequence>
<evidence type="ECO:0000256" key="2">
    <source>
        <dbReference type="SAM" id="MobiDB-lite"/>
    </source>
</evidence>
<dbReference type="RefSeq" id="XP_001301114.1">
    <property type="nucleotide sequence ID" value="XM_001301113.1"/>
</dbReference>
<gene>
    <name evidence="3" type="ORF">TVAG_367820</name>
</gene>
<dbReference type="AlphaFoldDB" id="A2G3S3"/>
<feature type="compositionally biased region" description="Basic and acidic residues" evidence="2">
    <location>
        <begin position="550"/>
        <end position="564"/>
    </location>
</feature>
<feature type="region of interest" description="Disordered" evidence="2">
    <location>
        <begin position="485"/>
        <end position="591"/>
    </location>
</feature>
<dbReference type="InterPro" id="IPR053110">
    <property type="entry name" value="Ribosomal_L1-TF"/>
</dbReference>
<feature type="coiled-coil region" evidence="1">
    <location>
        <begin position="66"/>
        <end position="111"/>
    </location>
</feature>
<evidence type="ECO:0000313" key="3">
    <source>
        <dbReference type="EMBL" id="EAX88184.1"/>
    </source>
</evidence>
<dbReference type="InParanoid" id="A2G3S3"/>
<accession>A2G3S3</accession>
<organism evidence="3 4">
    <name type="scientific">Trichomonas vaginalis (strain ATCC PRA-98 / G3)</name>
    <dbReference type="NCBI Taxonomy" id="412133"/>
    <lineage>
        <taxon>Eukaryota</taxon>
        <taxon>Metamonada</taxon>
        <taxon>Parabasalia</taxon>
        <taxon>Trichomonadida</taxon>
        <taxon>Trichomonadidae</taxon>
        <taxon>Trichomonas</taxon>
    </lineage>
</organism>
<dbReference type="Proteomes" id="UP000001542">
    <property type="component" value="Unassembled WGS sequence"/>
</dbReference>
<protein>
    <submittedName>
        <fullName evidence="3">Uncharacterized protein</fullName>
    </submittedName>
</protein>
<dbReference type="PANTHER" id="PTHR48162:SF1">
    <property type="entry name" value="RIBOSOMAL L1 DOMAIN-CONTAINING PROTEIN CG13096"/>
    <property type="match status" value="1"/>
</dbReference>
<dbReference type="EMBL" id="DS114342">
    <property type="protein sequence ID" value="EAX88184.1"/>
    <property type="molecule type" value="Genomic_DNA"/>
</dbReference>
<dbReference type="PANTHER" id="PTHR48162">
    <property type="entry name" value="YALI0A06930P"/>
    <property type="match status" value="1"/>
</dbReference>
<dbReference type="Gene3D" id="1.20.5.300">
    <property type="match status" value="1"/>
</dbReference>
<evidence type="ECO:0000313" key="4">
    <source>
        <dbReference type="Proteomes" id="UP000001542"/>
    </source>
</evidence>
<dbReference type="KEGG" id="tva:4745842"/>
<reference evidence="3" key="2">
    <citation type="journal article" date="2007" name="Science">
        <title>Draft genome sequence of the sexually transmitted pathogen Trichomonas vaginalis.</title>
        <authorList>
            <person name="Carlton J.M."/>
            <person name="Hirt R.P."/>
            <person name="Silva J.C."/>
            <person name="Delcher A.L."/>
            <person name="Schatz M."/>
            <person name="Zhao Q."/>
            <person name="Wortman J.R."/>
            <person name="Bidwell S.L."/>
            <person name="Alsmark U.C.M."/>
            <person name="Besteiro S."/>
            <person name="Sicheritz-Ponten T."/>
            <person name="Noel C.J."/>
            <person name="Dacks J.B."/>
            <person name="Foster P.G."/>
            <person name="Simillion C."/>
            <person name="Van de Peer Y."/>
            <person name="Miranda-Saavedra D."/>
            <person name="Barton G.J."/>
            <person name="Westrop G.D."/>
            <person name="Mueller S."/>
            <person name="Dessi D."/>
            <person name="Fiori P.L."/>
            <person name="Ren Q."/>
            <person name="Paulsen I."/>
            <person name="Zhang H."/>
            <person name="Bastida-Corcuera F.D."/>
            <person name="Simoes-Barbosa A."/>
            <person name="Brown M.T."/>
            <person name="Hayes R.D."/>
            <person name="Mukherjee M."/>
            <person name="Okumura C.Y."/>
            <person name="Schneider R."/>
            <person name="Smith A.J."/>
            <person name="Vanacova S."/>
            <person name="Villalvazo M."/>
            <person name="Haas B.J."/>
            <person name="Pertea M."/>
            <person name="Feldblyum T.V."/>
            <person name="Utterback T.R."/>
            <person name="Shu C.L."/>
            <person name="Osoegawa K."/>
            <person name="de Jong P.J."/>
            <person name="Hrdy I."/>
            <person name="Horvathova L."/>
            <person name="Zubacova Z."/>
            <person name="Dolezal P."/>
            <person name="Malik S.B."/>
            <person name="Logsdon J.M. Jr."/>
            <person name="Henze K."/>
            <person name="Gupta A."/>
            <person name="Wang C.C."/>
            <person name="Dunne R.L."/>
            <person name="Upcroft J.A."/>
            <person name="Upcroft P."/>
            <person name="White O."/>
            <person name="Salzberg S.L."/>
            <person name="Tang P."/>
            <person name="Chiu C.-H."/>
            <person name="Lee Y.-S."/>
            <person name="Embley T.M."/>
            <person name="Coombs G.H."/>
            <person name="Mottram J.C."/>
            <person name="Tachezy J."/>
            <person name="Fraser-Liggett C.M."/>
            <person name="Johnson P.J."/>
        </authorList>
    </citation>
    <scope>NUCLEOTIDE SEQUENCE [LARGE SCALE GENOMIC DNA]</scope>
    <source>
        <strain evidence="3">G3</strain>
    </source>
</reference>
<feature type="coiled-coil region" evidence="1">
    <location>
        <begin position="171"/>
        <end position="230"/>
    </location>
</feature>
<feature type="coiled-coil region" evidence="1">
    <location>
        <begin position="282"/>
        <end position="316"/>
    </location>
</feature>
<evidence type="ECO:0000256" key="1">
    <source>
        <dbReference type="SAM" id="Coils"/>
    </source>
</evidence>
<reference evidence="3" key="1">
    <citation type="submission" date="2006-10" db="EMBL/GenBank/DDBJ databases">
        <authorList>
            <person name="Amadeo P."/>
            <person name="Zhao Q."/>
            <person name="Wortman J."/>
            <person name="Fraser-Liggett C."/>
            <person name="Carlton J."/>
        </authorList>
    </citation>
    <scope>NUCLEOTIDE SEQUENCE</scope>
    <source>
        <strain evidence="3">G3</strain>
    </source>
</reference>
<dbReference type="VEuPathDB" id="TrichDB:TVAGG3_0117600"/>
<dbReference type="OrthoDB" id="10257567at2759"/>
<keyword evidence="1" id="KW-0175">Coiled coil</keyword>
<dbReference type="VEuPathDB" id="TrichDB:TVAG_367820"/>